<keyword evidence="1" id="KW-0175">Coiled coil</keyword>
<reference evidence="4" key="1">
    <citation type="submission" date="2025-05" db="UniProtKB">
        <authorList>
            <consortium name="EnsemblMetazoa"/>
        </authorList>
    </citation>
    <scope>IDENTIFICATION</scope>
</reference>
<feature type="transmembrane region" description="Helical" evidence="3">
    <location>
        <begin position="341"/>
        <end position="360"/>
    </location>
</feature>
<keyword evidence="5" id="KW-1185">Reference proteome</keyword>
<evidence type="ECO:0000256" key="1">
    <source>
        <dbReference type="SAM" id="Coils"/>
    </source>
</evidence>
<dbReference type="EnsemblMetazoa" id="XM_050660484.1">
    <property type="protein sequence ID" value="XP_050516441.1"/>
    <property type="gene ID" value="LOC126891305"/>
</dbReference>
<evidence type="ECO:0000256" key="3">
    <source>
        <dbReference type="SAM" id="Phobius"/>
    </source>
</evidence>
<keyword evidence="3" id="KW-0472">Membrane</keyword>
<feature type="coiled-coil region" evidence="1">
    <location>
        <begin position="172"/>
        <end position="206"/>
    </location>
</feature>
<proteinExistence type="predicted"/>
<evidence type="ECO:0000313" key="5">
    <source>
        <dbReference type="Proteomes" id="UP001652700"/>
    </source>
</evidence>
<feature type="compositionally biased region" description="Basic and acidic residues" evidence="2">
    <location>
        <begin position="69"/>
        <end position="83"/>
    </location>
</feature>
<accession>A0ABM5L1X4</accession>
<feature type="region of interest" description="Disordered" evidence="2">
    <location>
        <begin position="69"/>
        <end position="167"/>
    </location>
</feature>
<feature type="compositionally biased region" description="Basic and acidic residues" evidence="2">
    <location>
        <begin position="90"/>
        <end position="104"/>
    </location>
</feature>
<protein>
    <submittedName>
        <fullName evidence="4">Uncharacterized protein</fullName>
    </submittedName>
</protein>
<feature type="compositionally biased region" description="Basic and acidic residues" evidence="2">
    <location>
        <begin position="112"/>
        <end position="123"/>
    </location>
</feature>
<sequence>MAGKATCASVKRAVGDRRRSVDDCSWLFISLNTVNRKNADLIWCQKMKIKSEDITIEAMRRLREARKKDPELYEEEKRKERERWKRRKEQGKIKNIDQMTDREKRKQRKKWRESSKQNYDKTKQAKNLLIKLSEESPPPSPVPEQLLDQAGPSNQNEDGRVREGRLRRRRKLEKLNKEILSLKMRLKIEENKKLKYKQKVKRLKSKYENTKPTPIRNVENLLEKQKVSPAVKRRLVFGEVLKKQLTENYKEKIHIRNIIHQQRTIKAIKTNLRSDEVLIHLDFSENYNCKYNEEVQSAHFGGSKPQLSLHTVVTRDCNPVWFRIRPDPVGFTIIRPDPTGLAVYLIIFAICGIAIGTGKIH</sequence>
<keyword evidence="3" id="KW-0812">Transmembrane</keyword>
<dbReference type="RefSeq" id="XP_050516441.1">
    <property type="nucleotide sequence ID" value="XM_050660484.1"/>
</dbReference>
<name>A0ABM5L1X4_DIAVI</name>
<evidence type="ECO:0000256" key="2">
    <source>
        <dbReference type="SAM" id="MobiDB-lite"/>
    </source>
</evidence>
<dbReference type="Proteomes" id="UP001652700">
    <property type="component" value="Unplaced"/>
</dbReference>
<dbReference type="GeneID" id="126891305"/>
<evidence type="ECO:0000313" key="4">
    <source>
        <dbReference type="EnsemblMetazoa" id="XP_050516441.1"/>
    </source>
</evidence>
<organism evidence="4 5">
    <name type="scientific">Diabrotica virgifera virgifera</name>
    <name type="common">western corn rootworm</name>
    <dbReference type="NCBI Taxonomy" id="50390"/>
    <lineage>
        <taxon>Eukaryota</taxon>
        <taxon>Metazoa</taxon>
        <taxon>Ecdysozoa</taxon>
        <taxon>Arthropoda</taxon>
        <taxon>Hexapoda</taxon>
        <taxon>Insecta</taxon>
        <taxon>Pterygota</taxon>
        <taxon>Neoptera</taxon>
        <taxon>Endopterygota</taxon>
        <taxon>Coleoptera</taxon>
        <taxon>Polyphaga</taxon>
        <taxon>Cucujiformia</taxon>
        <taxon>Chrysomeloidea</taxon>
        <taxon>Chrysomelidae</taxon>
        <taxon>Galerucinae</taxon>
        <taxon>Diabroticina</taxon>
        <taxon>Diabroticites</taxon>
        <taxon>Diabrotica</taxon>
    </lineage>
</organism>
<keyword evidence="3" id="KW-1133">Transmembrane helix</keyword>